<organism evidence="13 14">
    <name type="scientific">Pelistega indica</name>
    <dbReference type="NCBI Taxonomy" id="1414851"/>
    <lineage>
        <taxon>Bacteria</taxon>
        <taxon>Pseudomonadati</taxon>
        <taxon>Pseudomonadota</taxon>
        <taxon>Betaproteobacteria</taxon>
        <taxon>Burkholderiales</taxon>
        <taxon>Alcaligenaceae</taxon>
        <taxon>Pelistega</taxon>
    </lineage>
</organism>
<proteinExistence type="inferred from homology"/>
<keyword evidence="5 10" id="KW-0547">Nucleotide-binding</keyword>
<evidence type="ECO:0000313" key="14">
    <source>
        <dbReference type="Proteomes" id="UP000018766"/>
    </source>
</evidence>
<dbReference type="InterPro" id="IPR013750">
    <property type="entry name" value="GHMP_kinase_C_dom"/>
</dbReference>
<name>V8G8I4_9BURK</name>
<dbReference type="GO" id="GO:0050515">
    <property type="term" value="F:4-(cytidine 5'-diphospho)-2-C-methyl-D-erythritol kinase activity"/>
    <property type="evidence" value="ECO:0007669"/>
    <property type="project" value="UniProtKB-UniRule"/>
</dbReference>
<dbReference type="InterPro" id="IPR036554">
    <property type="entry name" value="GHMP_kinase_C_sf"/>
</dbReference>
<feature type="active site" evidence="10">
    <location>
        <position position="136"/>
    </location>
</feature>
<dbReference type="SUPFAM" id="SSF54211">
    <property type="entry name" value="Ribosomal protein S5 domain 2-like"/>
    <property type="match status" value="1"/>
</dbReference>
<dbReference type="PATRIC" id="fig|1414851.3.peg.1051"/>
<comment type="similarity">
    <text evidence="1 10">Belongs to the GHMP kinase family. IspE subfamily.</text>
</comment>
<keyword evidence="4 10" id="KW-0808">Transferase</keyword>
<dbReference type="GO" id="GO:0016114">
    <property type="term" value="P:terpenoid biosynthetic process"/>
    <property type="evidence" value="ECO:0007669"/>
    <property type="project" value="UniProtKB-UniRule"/>
</dbReference>
<dbReference type="HAMAP" id="MF_00061">
    <property type="entry name" value="IspE"/>
    <property type="match status" value="1"/>
</dbReference>
<evidence type="ECO:0000259" key="12">
    <source>
        <dbReference type="Pfam" id="PF08544"/>
    </source>
</evidence>
<dbReference type="InterPro" id="IPR020568">
    <property type="entry name" value="Ribosomal_Su5_D2-typ_SF"/>
</dbReference>
<evidence type="ECO:0000256" key="3">
    <source>
        <dbReference type="ARBA" id="ARBA00017473"/>
    </source>
</evidence>
<protein>
    <recommendedName>
        <fullName evidence="3 10">4-diphosphocytidyl-2-C-methyl-D-erythritol kinase</fullName>
        <shortName evidence="10">CMK</shortName>
        <ecNumber evidence="2 10">2.7.1.148</ecNumber>
    </recommendedName>
    <alternativeName>
        <fullName evidence="9 10">4-(cytidine-5'-diphospho)-2-C-methyl-D-erythritol kinase</fullName>
    </alternativeName>
</protein>
<dbReference type="EMBL" id="AYSV01000070">
    <property type="protein sequence ID" value="ETD72268.1"/>
    <property type="molecule type" value="Genomic_DNA"/>
</dbReference>
<gene>
    <name evidence="13" type="primary">ipk</name>
    <name evidence="10" type="synonym">ispE</name>
    <name evidence="13" type="ORF">V757_05200</name>
</gene>
<evidence type="ECO:0000256" key="4">
    <source>
        <dbReference type="ARBA" id="ARBA00022679"/>
    </source>
</evidence>
<keyword evidence="8 10" id="KW-0414">Isoprene biosynthesis</keyword>
<dbReference type="OrthoDB" id="9809438at2"/>
<keyword evidence="6 10" id="KW-0418">Kinase</keyword>
<evidence type="ECO:0000256" key="2">
    <source>
        <dbReference type="ARBA" id="ARBA00012052"/>
    </source>
</evidence>
<dbReference type="SUPFAM" id="SSF55060">
    <property type="entry name" value="GHMP Kinase, C-terminal domain"/>
    <property type="match status" value="1"/>
</dbReference>
<comment type="pathway">
    <text evidence="10">Isoprenoid biosynthesis; isopentenyl diphosphate biosynthesis via DXP pathway; isopentenyl diphosphate from 1-deoxy-D-xylulose 5-phosphate: step 3/6.</text>
</comment>
<reference evidence="13 14" key="1">
    <citation type="submission" date="2013-11" db="EMBL/GenBank/DDBJ databases">
        <title>Genomic analysis of Pelistega sp. HM-7.</title>
        <authorList>
            <person name="Kumbhare S.V."/>
            <person name="Shetty S.A."/>
            <person name="Sharma O."/>
            <person name="Dhotre D.P."/>
        </authorList>
    </citation>
    <scope>NUCLEOTIDE SEQUENCE [LARGE SCALE GENOMIC DNA]</scope>
    <source>
        <strain evidence="13 14">HM-7</strain>
    </source>
</reference>
<dbReference type="InterPro" id="IPR014721">
    <property type="entry name" value="Ribsml_uS5_D2-typ_fold_subgr"/>
</dbReference>
<accession>V8G8I4</accession>
<feature type="domain" description="GHMP kinase N-terminal" evidence="11">
    <location>
        <begin position="67"/>
        <end position="144"/>
    </location>
</feature>
<dbReference type="PANTHER" id="PTHR43527:SF2">
    <property type="entry name" value="4-DIPHOSPHOCYTIDYL-2-C-METHYL-D-ERYTHRITOL KINASE, CHLOROPLASTIC"/>
    <property type="match status" value="1"/>
</dbReference>
<dbReference type="AlphaFoldDB" id="V8G8I4"/>
<sequence length="295" mass="32330">MSDYSALAPAKLNLFLHVNGRRADGYHQLQSLFVMVDLCDKLDFTVRSDGIIRRVNQIEGIPEESDLVIKAAKLLQTYSQRKLGANIYVDKIIPSGAGLGGGSSDAATTLMALNHLWQCGLSQQTLAKLGLELGADVPFFIFGQSAIASGVGEQLTAFELKPQCYLILRPALSIPTALIFKDSDLKRDTTVLSDQQLQTLKVGIEQGRLVGHNDLEPIAFKLYPDLQTMISLLNQEGFTFRMTGSGSCFFMPCGNEQEGLMAKEKLLTLLSQSSLALPIENIFLVRTLRTHPIQA</sequence>
<keyword evidence="7 10" id="KW-0067">ATP-binding</keyword>
<feature type="domain" description="GHMP kinase C-terminal" evidence="12">
    <location>
        <begin position="211"/>
        <end position="259"/>
    </location>
</feature>
<dbReference type="Proteomes" id="UP000018766">
    <property type="component" value="Unassembled WGS sequence"/>
</dbReference>
<feature type="active site" evidence="10">
    <location>
        <position position="11"/>
    </location>
</feature>
<evidence type="ECO:0000256" key="5">
    <source>
        <dbReference type="ARBA" id="ARBA00022741"/>
    </source>
</evidence>
<dbReference type="Gene3D" id="3.30.70.890">
    <property type="entry name" value="GHMP kinase, C-terminal domain"/>
    <property type="match status" value="1"/>
</dbReference>
<evidence type="ECO:0000259" key="11">
    <source>
        <dbReference type="Pfam" id="PF00288"/>
    </source>
</evidence>
<evidence type="ECO:0000313" key="13">
    <source>
        <dbReference type="EMBL" id="ETD72268.1"/>
    </source>
</evidence>
<dbReference type="RefSeq" id="WP_023950446.1">
    <property type="nucleotide sequence ID" value="NZ_AYSV01000070.1"/>
</dbReference>
<evidence type="ECO:0000256" key="1">
    <source>
        <dbReference type="ARBA" id="ARBA00009684"/>
    </source>
</evidence>
<comment type="catalytic activity">
    <reaction evidence="10">
        <text>4-CDP-2-C-methyl-D-erythritol + ATP = 4-CDP-2-C-methyl-D-erythritol 2-phosphate + ADP + H(+)</text>
        <dbReference type="Rhea" id="RHEA:18437"/>
        <dbReference type="ChEBI" id="CHEBI:15378"/>
        <dbReference type="ChEBI" id="CHEBI:30616"/>
        <dbReference type="ChEBI" id="CHEBI:57823"/>
        <dbReference type="ChEBI" id="CHEBI:57919"/>
        <dbReference type="ChEBI" id="CHEBI:456216"/>
        <dbReference type="EC" id="2.7.1.148"/>
    </reaction>
</comment>
<evidence type="ECO:0000256" key="9">
    <source>
        <dbReference type="ARBA" id="ARBA00032554"/>
    </source>
</evidence>
<evidence type="ECO:0000256" key="10">
    <source>
        <dbReference type="HAMAP-Rule" id="MF_00061"/>
    </source>
</evidence>
<keyword evidence="14" id="KW-1185">Reference proteome</keyword>
<dbReference type="InterPro" id="IPR004424">
    <property type="entry name" value="IspE"/>
</dbReference>
<dbReference type="NCBIfam" id="TIGR00154">
    <property type="entry name" value="ispE"/>
    <property type="match status" value="1"/>
</dbReference>
<dbReference type="UniPathway" id="UPA00056">
    <property type="reaction ID" value="UER00094"/>
</dbReference>
<evidence type="ECO:0000256" key="7">
    <source>
        <dbReference type="ARBA" id="ARBA00022840"/>
    </source>
</evidence>
<comment type="caution">
    <text evidence="13">The sequence shown here is derived from an EMBL/GenBank/DDBJ whole genome shotgun (WGS) entry which is preliminary data.</text>
</comment>
<feature type="binding site" evidence="10">
    <location>
        <begin position="94"/>
        <end position="104"/>
    </location>
    <ligand>
        <name>ATP</name>
        <dbReference type="ChEBI" id="CHEBI:30616"/>
    </ligand>
</feature>
<evidence type="ECO:0000256" key="8">
    <source>
        <dbReference type="ARBA" id="ARBA00023229"/>
    </source>
</evidence>
<dbReference type="EC" id="2.7.1.148" evidence="2 10"/>
<dbReference type="Pfam" id="PF08544">
    <property type="entry name" value="GHMP_kinases_C"/>
    <property type="match status" value="1"/>
</dbReference>
<dbReference type="PANTHER" id="PTHR43527">
    <property type="entry name" value="4-DIPHOSPHOCYTIDYL-2-C-METHYL-D-ERYTHRITOL KINASE, CHLOROPLASTIC"/>
    <property type="match status" value="1"/>
</dbReference>
<dbReference type="Pfam" id="PF00288">
    <property type="entry name" value="GHMP_kinases_N"/>
    <property type="match status" value="1"/>
</dbReference>
<comment type="function">
    <text evidence="10">Catalyzes the phosphorylation of the position 2 hydroxy group of 4-diphosphocytidyl-2C-methyl-D-erythritol.</text>
</comment>
<dbReference type="PIRSF" id="PIRSF010376">
    <property type="entry name" value="IspE"/>
    <property type="match status" value="1"/>
</dbReference>
<dbReference type="GO" id="GO:0019288">
    <property type="term" value="P:isopentenyl diphosphate biosynthetic process, methylerythritol 4-phosphate pathway"/>
    <property type="evidence" value="ECO:0007669"/>
    <property type="project" value="UniProtKB-UniRule"/>
</dbReference>
<dbReference type="GO" id="GO:0005524">
    <property type="term" value="F:ATP binding"/>
    <property type="evidence" value="ECO:0007669"/>
    <property type="project" value="UniProtKB-UniRule"/>
</dbReference>
<dbReference type="Gene3D" id="3.30.230.10">
    <property type="match status" value="1"/>
</dbReference>
<evidence type="ECO:0000256" key="6">
    <source>
        <dbReference type="ARBA" id="ARBA00022777"/>
    </source>
</evidence>
<dbReference type="InterPro" id="IPR006204">
    <property type="entry name" value="GHMP_kinase_N_dom"/>
</dbReference>